<accession>A0A841PH12</accession>
<reference evidence="1 2" key="1">
    <citation type="submission" date="2020-08" db="EMBL/GenBank/DDBJ databases">
        <title>Genomic Encyclopedia of Type Strains, Phase IV (KMG-IV): sequencing the most valuable type-strain genomes for metagenomic binning, comparative biology and taxonomic classification.</title>
        <authorList>
            <person name="Goeker M."/>
        </authorList>
    </citation>
    <scope>NUCLEOTIDE SEQUENCE [LARGE SCALE GENOMIC DNA]</scope>
    <source>
        <strain evidence="1 2">DSM 100039</strain>
    </source>
</reference>
<name>A0A841PH12_9HYPH</name>
<dbReference type="EMBL" id="JACHEF010000032">
    <property type="protein sequence ID" value="MBB6414436.1"/>
    <property type="molecule type" value="Genomic_DNA"/>
</dbReference>
<evidence type="ECO:0000313" key="2">
    <source>
        <dbReference type="Proteomes" id="UP000556329"/>
    </source>
</evidence>
<protein>
    <submittedName>
        <fullName evidence="1">Uncharacterized protein</fullName>
    </submittedName>
</protein>
<organism evidence="1 2">
    <name type="scientific">Mesorhizobium sangaii</name>
    <dbReference type="NCBI Taxonomy" id="505389"/>
    <lineage>
        <taxon>Bacteria</taxon>
        <taxon>Pseudomonadati</taxon>
        <taxon>Pseudomonadota</taxon>
        <taxon>Alphaproteobacteria</taxon>
        <taxon>Hyphomicrobiales</taxon>
        <taxon>Phyllobacteriaceae</taxon>
        <taxon>Mesorhizobium</taxon>
    </lineage>
</organism>
<keyword evidence="2" id="KW-1185">Reference proteome</keyword>
<proteinExistence type="predicted"/>
<dbReference type="Proteomes" id="UP000556329">
    <property type="component" value="Unassembled WGS sequence"/>
</dbReference>
<sequence length="73" mass="7560">MAGRDDTFDIVGAGAGRSFVRRIACAASLAQSELKVRLLTAVTGKAGESGYSIDSPVGLPNSTMRACMALKIK</sequence>
<dbReference type="AlphaFoldDB" id="A0A841PH12"/>
<dbReference type="RefSeq" id="WP_184879629.1">
    <property type="nucleotide sequence ID" value="NZ_JACHEF010000032.1"/>
</dbReference>
<gene>
    <name evidence="1" type="ORF">HNQ71_007146</name>
</gene>
<comment type="caution">
    <text evidence="1">The sequence shown here is derived from an EMBL/GenBank/DDBJ whole genome shotgun (WGS) entry which is preliminary data.</text>
</comment>
<evidence type="ECO:0000313" key="1">
    <source>
        <dbReference type="EMBL" id="MBB6414436.1"/>
    </source>
</evidence>